<comment type="caution">
    <text evidence="1">The sequence shown here is derived from an EMBL/GenBank/DDBJ whole genome shotgun (WGS) entry which is preliminary data.</text>
</comment>
<dbReference type="AlphaFoldDB" id="A0ABD2W678"/>
<protein>
    <submittedName>
        <fullName evidence="1">Uncharacterized protein</fullName>
    </submittedName>
</protein>
<accession>A0ABD2W678</accession>
<dbReference type="Proteomes" id="UP001627154">
    <property type="component" value="Unassembled WGS sequence"/>
</dbReference>
<keyword evidence="2" id="KW-1185">Reference proteome</keyword>
<evidence type="ECO:0000313" key="2">
    <source>
        <dbReference type="Proteomes" id="UP001627154"/>
    </source>
</evidence>
<sequence>MSVDNTEEEEDVFTIEQESNVFNRRFQVNSLQLHLRVKKPRHGENLIDIRSFVSGGPKFYAYQVVTPDTGAIHETCKVKGIRLNYKNSQKINYTNVREMILKLYNSDEDDDNSISLGFKSIRRTKTHEVITVNETKTRCPVLKKRIFLKPELSLPFGYVK</sequence>
<name>A0ABD2W678_9HYME</name>
<proteinExistence type="predicted"/>
<evidence type="ECO:0000313" key="1">
    <source>
        <dbReference type="EMBL" id="KAL3388306.1"/>
    </source>
</evidence>
<gene>
    <name evidence="1" type="ORF">TKK_016539</name>
</gene>
<dbReference type="EMBL" id="JBJJXI010000134">
    <property type="protein sequence ID" value="KAL3388306.1"/>
    <property type="molecule type" value="Genomic_DNA"/>
</dbReference>
<reference evidence="1 2" key="1">
    <citation type="journal article" date="2024" name="bioRxiv">
        <title>A reference genome for Trichogramma kaykai: A tiny desert-dwelling parasitoid wasp with competing sex-ratio distorters.</title>
        <authorList>
            <person name="Culotta J."/>
            <person name="Lindsey A.R."/>
        </authorList>
    </citation>
    <scope>NUCLEOTIDE SEQUENCE [LARGE SCALE GENOMIC DNA]</scope>
    <source>
        <strain evidence="1 2">KSX58</strain>
    </source>
</reference>
<organism evidence="1 2">
    <name type="scientific">Trichogramma kaykai</name>
    <dbReference type="NCBI Taxonomy" id="54128"/>
    <lineage>
        <taxon>Eukaryota</taxon>
        <taxon>Metazoa</taxon>
        <taxon>Ecdysozoa</taxon>
        <taxon>Arthropoda</taxon>
        <taxon>Hexapoda</taxon>
        <taxon>Insecta</taxon>
        <taxon>Pterygota</taxon>
        <taxon>Neoptera</taxon>
        <taxon>Endopterygota</taxon>
        <taxon>Hymenoptera</taxon>
        <taxon>Apocrita</taxon>
        <taxon>Proctotrupomorpha</taxon>
        <taxon>Chalcidoidea</taxon>
        <taxon>Trichogrammatidae</taxon>
        <taxon>Trichogramma</taxon>
    </lineage>
</organism>